<dbReference type="EMBL" id="LMTZ01000091">
    <property type="protein sequence ID" value="KST67104.1"/>
    <property type="molecule type" value="Genomic_DNA"/>
</dbReference>
<dbReference type="RefSeq" id="WP_058183754.1">
    <property type="nucleotide sequence ID" value="NZ_LMTZ01000091.1"/>
</dbReference>
<gene>
    <name evidence="2" type="ORF">BC008_19055</name>
    <name evidence="3" type="ORF">BC008_27855</name>
</gene>
<feature type="transmembrane region" description="Helical" evidence="1">
    <location>
        <begin position="47"/>
        <end position="64"/>
    </location>
</feature>
<proteinExistence type="predicted"/>
<dbReference type="OrthoDB" id="9811222at2"/>
<dbReference type="AlphaFoldDB" id="A0A0V7ZR22"/>
<evidence type="ECO:0000256" key="1">
    <source>
        <dbReference type="SAM" id="Phobius"/>
    </source>
</evidence>
<feature type="transmembrane region" description="Helical" evidence="1">
    <location>
        <begin position="163"/>
        <end position="185"/>
    </location>
</feature>
<feature type="transmembrane region" description="Helical" evidence="1">
    <location>
        <begin position="297"/>
        <end position="314"/>
    </location>
</feature>
<comment type="caution">
    <text evidence="3">The sequence shown here is derived from an EMBL/GenBank/DDBJ whole genome shotgun (WGS) entry which is preliminary data.</text>
</comment>
<feature type="transmembrane region" description="Helical" evidence="1">
    <location>
        <begin position="348"/>
        <end position="368"/>
    </location>
</feature>
<dbReference type="Proteomes" id="UP000053372">
    <property type="component" value="Unassembled WGS sequence"/>
</dbReference>
<feature type="transmembrane region" description="Helical" evidence="1">
    <location>
        <begin position="205"/>
        <end position="228"/>
    </location>
</feature>
<keyword evidence="1" id="KW-1133">Transmembrane helix</keyword>
<accession>A0A0V7ZR22</accession>
<reference evidence="3 4" key="1">
    <citation type="journal article" date="2015" name="Genome Announc.">
        <title>Draft Genome of the Euendolithic (true boring) Cyanobacterium Mastigocoleus testarum strain BC008.</title>
        <authorList>
            <person name="Guida B.S."/>
            <person name="Garcia-Pichel F."/>
        </authorList>
    </citation>
    <scope>NUCLEOTIDE SEQUENCE [LARGE SCALE GENOMIC DNA]</scope>
    <source>
        <strain evidence="3 4">BC008</strain>
    </source>
</reference>
<organism evidence="3 4">
    <name type="scientific">Mastigocoleus testarum BC008</name>
    <dbReference type="NCBI Taxonomy" id="371196"/>
    <lineage>
        <taxon>Bacteria</taxon>
        <taxon>Bacillati</taxon>
        <taxon>Cyanobacteriota</taxon>
        <taxon>Cyanophyceae</taxon>
        <taxon>Nostocales</taxon>
        <taxon>Hapalosiphonaceae</taxon>
        <taxon>Mastigocoleus</taxon>
    </lineage>
</organism>
<evidence type="ECO:0000313" key="4">
    <source>
        <dbReference type="Proteomes" id="UP000053372"/>
    </source>
</evidence>
<keyword evidence="4" id="KW-1185">Reference proteome</keyword>
<name>A0A0V7ZR22_9CYAN</name>
<evidence type="ECO:0000313" key="3">
    <source>
        <dbReference type="EMBL" id="KST67104.1"/>
    </source>
</evidence>
<feature type="transmembrane region" description="Helical" evidence="1">
    <location>
        <begin position="389"/>
        <end position="407"/>
    </location>
</feature>
<keyword evidence="1" id="KW-0812">Transmembrane</keyword>
<dbReference type="EMBL" id="LMTZ01000116">
    <property type="protein sequence ID" value="KST64918.1"/>
    <property type="molecule type" value="Genomic_DNA"/>
</dbReference>
<evidence type="ECO:0000313" key="2">
    <source>
        <dbReference type="EMBL" id="KST64918.1"/>
    </source>
</evidence>
<feature type="transmembrane region" description="Helical" evidence="1">
    <location>
        <begin position="126"/>
        <end position="151"/>
    </location>
</feature>
<feature type="transmembrane region" description="Helical" evidence="1">
    <location>
        <begin position="326"/>
        <end position="342"/>
    </location>
</feature>
<protein>
    <recommendedName>
        <fullName evidence="5">Glycosyl transferase family 2</fullName>
    </recommendedName>
</protein>
<keyword evidence="1" id="KW-0472">Membrane</keyword>
<sequence>MLLLGAAYIIPYGDFRQPGNVWQFWLGIGVMSLGFALSWMLRKVSGIWFWGVAILTRLLLIPMYPGDDVWRYLWEGYIQNLGFSPYEFAPNAAELVSFRTEWWSQINHQDVSAIYPPVVQLGFRTLAAITPAVALFKSAFILADLAVCWLLTRRFGFEKAILYAWNPLVIYSFAGGAHYDTWFILPLVAAWLVFDYSSKSARWMWSSLLLGISVAAKWMSLPILGFLTWRAFREVSIKKAVVVLLWGFLPFLLSAIPFCHTGQCLLIPTGSVFVSHGRSAEFIPHLVAQVWEPSLKANWIYIIPLALACVLLLLRSRNFRQFTELYFFALLSLSPIIHAWYFTWLVPFAVIVGNWGVRLVSISTFVYFALQHRKALGNHDWRLTSKERWLLWLPFILGWLWTTWRLLVDYNSTELATSEHVLQDSESSS</sequence>
<evidence type="ECO:0008006" key="5">
    <source>
        <dbReference type="Google" id="ProtNLM"/>
    </source>
</evidence>
<feature type="transmembrane region" description="Helical" evidence="1">
    <location>
        <begin position="22"/>
        <end position="40"/>
    </location>
</feature>
<feature type="transmembrane region" description="Helical" evidence="1">
    <location>
        <begin position="240"/>
        <end position="258"/>
    </location>
</feature>